<name>A0A0G0U5T1_9BACT</name>
<proteinExistence type="inferred from homology"/>
<dbReference type="GO" id="GO:0004582">
    <property type="term" value="F:dolichyl-phosphate beta-D-mannosyltransferase activity"/>
    <property type="evidence" value="ECO:0007669"/>
    <property type="project" value="InterPro"/>
</dbReference>
<feature type="transmembrane region" description="Helical" evidence="8">
    <location>
        <begin position="320"/>
        <end position="343"/>
    </location>
</feature>
<comment type="similarity">
    <text evidence="2">Belongs to the glycosyltransferase 2 family.</text>
</comment>
<dbReference type="AlphaFoldDB" id="A0A0G0U5T1"/>
<dbReference type="PANTHER" id="PTHR43398:SF1">
    <property type="entry name" value="DOLICHOL-PHOSPHATE MANNOSYLTRANSFERASE SUBUNIT 1"/>
    <property type="match status" value="1"/>
</dbReference>
<gene>
    <name evidence="11" type="ORF">UU32_C0046G0014</name>
</gene>
<comment type="subcellular location">
    <subcellularLocation>
        <location evidence="1">Membrane</location>
        <topology evidence="1">Multi-pass membrane protein</topology>
    </subcellularLocation>
</comment>
<dbReference type="PANTHER" id="PTHR43398">
    <property type="entry name" value="DOLICHOL-PHOSPHATE MANNOSYLTRANSFERASE SUBUNIT 1"/>
    <property type="match status" value="1"/>
</dbReference>
<keyword evidence="7 8" id="KW-0472">Membrane</keyword>
<dbReference type="GO" id="GO:0000271">
    <property type="term" value="P:polysaccharide biosynthetic process"/>
    <property type="evidence" value="ECO:0007669"/>
    <property type="project" value="InterPro"/>
</dbReference>
<dbReference type="InterPro" id="IPR039528">
    <property type="entry name" value="DPM1-like"/>
</dbReference>
<dbReference type="Gene3D" id="3.90.550.10">
    <property type="entry name" value="Spore Coat Polysaccharide Biosynthesis Protein SpsA, Chain A"/>
    <property type="match status" value="1"/>
</dbReference>
<evidence type="ECO:0000256" key="6">
    <source>
        <dbReference type="ARBA" id="ARBA00022989"/>
    </source>
</evidence>
<keyword evidence="5 8" id="KW-0812">Transmembrane</keyword>
<dbReference type="Pfam" id="PF00535">
    <property type="entry name" value="Glycos_transf_2"/>
    <property type="match status" value="1"/>
</dbReference>
<dbReference type="CDD" id="cd06442">
    <property type="entry name" value="DPM1_like"/>
    <property type="match status" value="1"/>
</dbReference>
<dbReference type="FunFam" id="3.90.550.10:FF:000122">
    <property type="entry name" value="Dolichol-phosphate mannosyltransferase subunit 1"/>
    <property type="match status" value="1"/>
</dbReference>
<evidence type="ECO:0000256" key="5">
    <source>
        <dbReference type="ARBA" id="ARBA00022692"/>
    </source>
</evidence>
<dbReference type="InterPro" id="IPR007267">
    <property type="entry name" value="GtrA_DPMS_TM"/>
</dbReference>
<evidence type="ECO:0000256" key="8">
    <source>
        <dbReference type="SAM" id="Phobius"/>
    </source>
</evidence>
<dbReference type="GO" id="GO:0009247">
    <property type="term" value="P:glycolipid biosynthetic process"/>
    <property type="evidence" value="ECO:0007669"/>
    <property type="project" value="TreeGrafter"/>
</dbReference>
<evidence type="ECO:0000313" key="11">
    <source>
        <dbReference type="EMBL" id="KKR84424.1"/>
    </source>
</evidence>
<dbReference type="InterPro" id="IPR001173">
    <property type="entry name" value="Glyco_trans_2-like"/>
</dbReference>
<evidence type="ECO:0000256" key="4">
    <source>
        <dbReference type="ARBA" id="ARBA00022679"/>
    </source>
</evidence>
<keyword evidence="3 11" id="KW-0328">Glycosyltransferase</keyword>
<organism evidence="11 12">
    <name type="scientific">Candidatus Woesebacteria bacterium GW2011_GWB1_41_10</name>
    <dbReference type="NCBI Taxonomy" id="1618577"/>
    <lineage>
        <taxon>Bacteria</taxon>
        <taxon>Candidatus Woeseibacteriota</taxon>
    </lineage>
</organism>
<protein>
    <submittedName>
        <fullName evidence="11">Dolichyl-phosphate beta-D-mannosyltransferase</fullName>
    </submittedName>
</protein>
<dbReference type="EMBL" id="LCAE01000046">
    <property type="protein sequence ID" value="KKR84424.1"/>
    <property type="molecule type" value="Genomic_DNA"/>
</dbReference>
<accession>A0A0G0U5T1</accession>
<comment type="caution">
    <text evidence="11">The sequence shown here is derived from an EMBL/GenBank/DDBJ whole genome shotgun (WGS) entry which is preliminary data.</text>
</comment>
<evidence type="ECO:0000256" key="2">
    <source>
        <dbReference type="ARBA" id="ARBA00006739"/>
    </source>
</evidence>
<reference evidence="11 12" key="1">
    <citation type="journal article" date="2015" name="Nature">
        <title>rRNA introns, odd ribosomes, and small enigmatic genomes across a large radiation of phyla.</title>
        <authorList>
            <person name="Brown C.T."/>
            <person name="Hug L.A."/>
            <person name="Thomas B.C."/>
            <person name="Sharon I."/>
            <person name="Castelle C.J."/>
            <person name="Singh A."/>
            <person name="Wilkins M.J."/>
            <person name="Williams K.H."/>
            <person name="Banfield J.F."/>
        </authorList>
    </citation>
    <scope>NUCLEOTIDE SEQUENCE [LARGE SCALE GENOMIC DNA]</scope>
</reference>
<feature type="domain" description="Glycosyltransferase 2-like" evidence="9">
    <location>
        <begin position="6"/>
        <end position="177"/>
    </location>
</feature>
<feature type="transmembrane region" description="Helical" evidence="8">
    <location>
        <begin position="349"/>
        <end position="367"/>
    </location>
</feature>
<evidence type="ECO:0000259" key="10">
    <source>
        <dbReference type="Pfam" id="PF04138"/>
    </source>
</evidence>
<dbReference type="InterPro" id="IPR029044">
    <property type="entry name" value="Nucleotide-diphossugar_trans"/>
</dbReference>
<evidence type="ECO:0000313" key="12">
    <source>
        <dbReference type="Proteomes" id="UP000033858"/>
    </source>
</evidence>
<dbReference type="Pfam" id="PF04138">
    <property type="entry name" value="GtrA_DPMS_TM"/>
    <property type="match status" value="1"/>
</dbReference>
<evidence type="ECO:0000256" key="7">
    <source>
        <dbReference type="ARBA" id="ARBA00023136"/>
    </source>
</evidence>
<sequence length="377" mass="43318">MSKAVVIIPTYNEKENIGLLIDKLEEVFAKVPKKWEMNILVVDDSSPDGTGEVVRGKMDQFKNVHLFTNKEKVGLGGAYMRGMEYATQEMKADLMFEFDADFQHDPELIPSFLEKIDGGADLVLGSRYMKGGSIPKFWGIHRKILSVGGNIFTRVMMLDRKIHDWTTGFRAVRPELFFKVKDKITELKTYSFQLQFLYQARKLGANIAEVPLNFKERYKGYSKIPGLESTIKTFWFVIKVRTIDFFKSRFFKFGTVGFLGYLVNAFFLNLFSKMSFPEVVIWAASTELAIINNFALNNIWTFKNNEIKGGVNVIKKFLQFNLTSAGALIIQTVLGTLGVYILGGEYRQLLLPFIVLFVVLPYNYFMYTRVIWKKKQA</sequence>
<keyword evidence="6 8" id="KW-1133">Transmembrane helix</keyword>
<evidence type="ECO:0000256" key="3">
    <source>
        <dbReference type="ARBA" id="ARBA00022676"/>
    </source>
</evidence>
<keyword evidence="4 11" id="KW-0808">Transferase</keyword>
<feature type="transmembrane region" description="Helical" evidence="8">
    <location>
        <begin position="279"/>
        <end position="300"/>
    </location>
</feature>
<evidence type="ECO:0000256" key="1">
    <source>
        <dbReference type="ARBA" id="ARBA00004141"/>
    </source>
</evidence>
<dbReference type="SUPFAM" id="SSF53448">
    <property type="entry name" value="Nucleotide-diphospho-sugar transferases"/>
    <property type="match status" value="1"/>
</dbReference>
<dbReference type="GO" id="GO:0016020">
    <property type="term" value="C:membrane"/>
    <property type="evidence" value="ECO:0007669"/>
    <property type="project" value="UniProtKB-SubCell"/>
</dbReference>
<feature type="transmembrane region" description="Helical" evidence="8">
    <location>
        <begin position="250"/>
        <end position="267"/>
    </location>
</feature>
<dbReference type="Proteomes" id="UP000033858">
    <property type="component" value="Unassembled WGS sequence"/>
</dbReference>
<evidence type="ECO:0000259" key="9">
    <source>
        <dbReference type="Pfam" id="PF00535"/>
    </source>
</evidence>
<feature type="domain" description="GtrA/DPMS transmembrane" evidence="10">
    <location>
        <begin position="252"/>
        <end position="372"/>
    </location>
</feature>